<sequence>MAVVESDGNLPSSSLVLSTYLPLMADRLINRPREEGVIFAPANLSGLTTLPYSHNLGDEEKRIVLEPLQLMQWI</sequence>
<comment type="caution">
    <text evidence="1">The sequence shown here is derived from an EMBL/GenBank/DDBJ whole genome shotgun (WGS) entry which is preliminary data.</text>
</comment>
<organism evidence="1 2">
    <name type="scientific">Oedothorax gibbosus</name>
    <dbReference type="NCBI Taxonomy" id="931172"/>
    <lineage>
        <taxon>Eukaryota</taxon>
        <taxon>Metazoa</taxon>
        <taxon>Ecdysozoa</taxon>
        <taxon>Arthropoda</taxon>
        <taxon>Chelicerata</taxon>
        <taxon>Arachnida</taxon>
        <taxon>Araneae</taxon>
        <taxon>Araneomorphae</taxon>
        <taxon>Entelegynae</taxon>
        <taxon>Araneoidea</taxon>
        <taxon>Linyphiidae</taxon>
        <taxon>Erigoninae</taxon>
        <taxon>Oedothorax</taxon>
    </lineage>
</organism>
<evidence type="ECO:0000313" key="1">
    <source>
        <dbReference type="EMBL" id="KAG8198675.1"/>
    </source>
</evidence>
<dbReference type="Proteomes" id="UP000827092">
    <property type="component" value="Unassembled WGS sequence"/>
</dbReference>
<gene>
    <name evidence="1" type="ORF">JTE90_015503</name>
</gene>
<name>A0AAV6VPW7_9ARAC</name>
<dbReference type="AlphaFoldDB" id="A0AAV6VPW7"/>
<accession>A0AAV6VPW7</accession>
<protein>
    <submittedName>
        <fullName evidence="1">Uncharacterized protein</fullName>
    </submittedName>
</protein>
<dbReference type="EMBL" id="JAFNEN010000037">
    <property type="protein sequence ID" value="KAG8198675.1"/>
    <property type="molecule type" value="Genomic_DNA"/>
</dbReference>
<keyword evidence="2" id="KW-1185">Reference proteome</keyword>
<evidence type="ECO:0000313" key="2">
    <source>
        <dbReference type="Proteomes" id="UP000827092"/>
    </source>
</evidence>
<reference evidence="1 2" key="1">
    <citation type="journal article" date="2022" name="Nat. Ecol. Evol.">
        <title>A masculinizing supergene underlies an exaggerated male reproductive morph in a spider.</title>
        <authorList>
            <person name="Hendrickx F."/>
            <person name="De Corte Z."/>
            <person name="Sonet G."/>
            <person name="Van Belleghem S.M."/>
            <person name="Kostlbacher S."/>
            <person name="Vangestel C."/>
        </authorList>
    </citation>
    <scope>NUCLEOTIDE SEQUENCE [LARGE SCALE GENOMIC DNA]</scope>
    <source>
        <strain evidence="1">W744_W776</strain>
    </source>
</reference>
<proteinExistence type="predicted"/>